<dbReference type="PRINTS" id="PR00344">
    <property type="entry name" value="BCTRLSENSOR"/>
</dbReference>
<name>A0A7K1XSE2_9SPHI</name>
<dbReference type="Pfam" id="PF00512">
    <property type="entry name" value="HisKA"/>
    <property type="match status" value="1"/>
</dbReference>
<evidence type="ECO:0000259" key="6">
    <source>
        <dbReference type="PROSITE" id="PS50109"/>
    </source>
</evidence>
<dbReference type="PANTHER" id="PTHR43065">
    <property type="entry name" value="SENSOR HISTIDINE KINASE"/>
    <property type="match status" value="1"/>
</dbReference>
<comment type="caution">
    <text evidence="7">The sequence shown here is derived from an EMBL/GenBank/DDBJ whole genome shotgun (WGS) entry which is preliminary data.</text>
</comment>
<dbReference type="PANTHER" id="PTHR43065:SF42">
    <property type="entry name" value="TWO-COMPONENT SENSOR PPRA"/>
    <property type="match status" value="1"/>
</dbReference>
<keyword evidence="4" id="KW-0812">Transmembrane</keyword>
<protein>
    <recommendedName>
        <fullName evidence="2">histidine kinase</fullName>
        <ecNumber evidence="2">2.7.13.3</ecNumber>
    </recommendedName>
</protein>
<keyword evidence="4" id="KW-0472">Membrane</keyword>
<dbReference type="InterPro" id="IPR011623">
    <property type="entry name" value="7TMR_DISM_rcpt_extracell_dom1"/>
</dbReference>
<dbReference type="EC" id="2.7.13.3" evidence="2"/>
<dbReference type="InterPro" id="IPR036890">
    <property type="entry name" value="HATPase_C_sf"/>
</dbReference>
<feature type="transmembrane region" description="Helical" evidence="4">
    <location>
        <begin position="248"/>
        <end position="267"/>
    </location>
</feature>
<dbReference type="InterPro" id="IPR003661">
    <property type="entry name" value="HisK_dim/P_dom"/>
</dbReference>
<keyword evidence="8" id="KW-1185">Reference proteome</keyword>
<dbReference type="Pfam" id="PF07696">
    <property type="entry name" value="7TMR-DISMED2"/>
    <property type="match status" value="1"/>
</dbReference>
<dbReference type="Proteomes" id="UP000451233">
    <property type="component" value="Unassembled WGS sequence"/>
</dbReference>
<feature type="transmembrane region" description="Helical" evidence="4">
    <location>
        <begin position="304"/>
        <end position="325"/>
    </location>
</feature>
<dbReference type="Pfam" id="PF02518">
    <property type="entry name" value="HATPase_c"/>
    <property type="match status" value="1"/>
</dbReference>
<dbReference type="Pfam" id="PF07695">
    <property type="entry name" value="7TMR-DISM_7TM"/>
    <property type="match status" value="1"/>
</dbReference>
<dbReference type="CDD" id="cd00082">
    <property type="entry name" value="HisKA"/>
    <property type="match status" value="1"/>
</dbReference>
<dbReference type="InterPro" id="IPR011622">
    <property type="entry name" value="7TMR_DISM_rcpt_extracell_dom2"/>
</dbReference>
<feature type="chain" id="PRO_5029503347" description="histidine kinase" evidence="5">
    <location>
        <begin position="23"/>
        <end position="695"/>
    </location>
</feature>
<dbReference type="InterPro" id="IPR005467">
    <property type="entry name" value="His_kinase_dom"/>
</dbReference>
<accession>A0A7K1XSE2</accession>
<keyword evidence="4" id="KW-1133">Transmembrane helix</keyword>
<dbReference type="InterPro" id="IPR004358">
    <property type="entry name" value="Sig_transdc_His_kin-like_C"/>
</dbReference>
<organism evidence="7 8">
    <name type="scientific">Hufsiella ginkgonis</name>
    <dbReference type="NCBI Taxonomy" id="2695274"/>
    <lineage>
        <taxon>Bacteria</taxon>
        <taxon>Pseudomonadati</taxon>
        <taxon>Bacteroidota</taxon>
        <taxon>Sphingobacteriia</taxon>
        <taxon>Sphingobacteriales</taxon>
        <taxon>Sphingobacteriaceae</taxon>
        <taxon>Hufsiella</taxon>
    </lineage>
</organism>
<evidence type="ECO:0000313" key="8">
    <source>
        <dbReference type="Proteomes" id="UP000451233"/>
    </source>
</evidence>
<gene>
    <name evidence="7" type="ORF">GS398_00595</name>
</gene>
<feature type="transmembrane region" description="Helical" evidence="4">
    <location>
        <begin position="332"/>
        <end position="351"/>
    </location>
</feature>
<keyword evidence="5" id="KW-0732">Signal</keyword>
<dbReference type="SMART" id="SM00388">
    <property type="entry name" value="HisKA"/>
    <property type="match status" value="1"/>
</dbReference>
<feature type="domain" description="Histidine kinase" evidence="6">
    <location>
        <begin position="458"/>
        <end position="695"/>
    </location>
</feature>
<dbReference type="SUPFAM" id="SSF47384">
    <property type="entry name" value="Homodimeric domain of signal transducing histidine kinase"/>
    <property type="match status" value="1"/>
</dbReference>
<evidence type="ECO:0000256" key="1">
    <source>
        <dbReference type="ARBA" id="ARBA00000085"/>
    </source>
</evidence>
<dbReference type="Gene3D" id="2.60.40.2380">
    <property type="match status" value="1"/>
</dbReference>
<feature type="transmembrane region" description="Helical" evidence="4">
    <location>
        <begin position="279"/>
        <end position="298"/>
    </location>
</feature>
<feature type="signal peptide" evidence="5">
    <location>
        <begin position="1"/>
        <end position="22"/>
    </location>
</feature>
<dbReference type="InterPro" id="IPR003594">
    <property type="entry name" value="HATPase_dom"/>
</dbReference>
<dbReference type="PROSITE" id="PS50109">
    <property type="entry name" value="HIS_KIN"/>
    <property type="match status" value="1"/>
</dbReference>
<evidence type="ECO:0000256" key="5">
    <source>
        <dbReference type="SAM" id="SignalP"/>
    </source>
</evidence>
<sequence>MRIARTIFIALGCAIWALRCSAQPVIVADAKDKKLAIAKSVALFLDTTGRLSYKDVSSAAFQHQFAACRQDVPDFGIQTAPVWCRFSIKNACGEKLYLKLDNTELEWIDLYTSVNNSVLKASLSAYRHFSRRDLSINKNIFLLDIPKDSTRRFYLRVKTSTGLQFPIYLLTNESLISSAQQTGIFDGIYIGFMVLMILYNLFIYTSLRDRAYLFYVLYVVFITLTNLIEQGLAFQYLWPGAPQLNRYVNVIGCFAGSFAILFTAEFLQTRKNAKGIHRFFHVLIFGYCINIIFILCGYRFWGMIIAELVSMLGVVSLFITGIILYRRGYKPAKYYLFAWTILLIGVSVFLLKDYSIVPYNPLTVSALRIGSAIEALLLSFALANKINIYREEKEAAQAEAFNQLNANKKLVLEQNLALEGKVAERTRELNHSLQELKSTQTQLIQSEKMASLGEFTAGIAHEMQNPLNFVNNFSEVSVELLEELKQEAETGNTRDVLIIAHDLKQNLDKIHHHGQRAGSIVKSMLEHSRVSSGRKEPADLNKLTGEYLLLAYHGIRGKDKSFNADLVTHLEEDLPNVPVVAQDIGRVLLNLYNNAFYAIQQKQKTAGADYQPCVEVRTMHRAGRVNICVKDNGTGIPEAIRDKIMQPFFTTKPTGEGTGLGLSLSYDIVVKGHGGSMIVDTRENDFTEFVIEIPI</sequence>
<dbReference type="SUPFAM" id="SSF55874">
    <property type="entry name" value="ATPase domain of HSP90 chaperone/DNA topoisomerase II/histidine kinase"/>
    <property type="match status" value="1"/>
</dbReference>
<dbReference type="Gene3D" id="1.10.287.130">
    <property type="match status" value="1"/>
</dbReference>
<feature type="transmembrane region" description="Helical" evidence="4">
    <location>
        <begin position="211"/>
        <end position="228"/>
    </location>
</feature>
<evidence type="ECO:0000313" key="7">
    <source>
        <dbReference type="EMBL" id="MXV13787.1"/>
    </source>
</evidence>
<evidence type="ECO:0000256" key="2">
    <source>
        <dbReference type="ARBA" id="ARBA00012438"/>
    </source>
</evidence>
<dbReference type="AlphaFoldDB" id="A0A7K1XSE2"/>
<keyword evidence="3" id="KW-0597">Phosphoprotein</keyword>
<proteinExistence type="predicted"/>
<feature type="transmembrane region" description="Helical" evidence="4">
    <location>
        <begin position="363"/>
        <end position="383"/>
    </location>
</feature>
<dbReference type="Gene3D" id="3.30.565.10">
    <property type="entry name" value="Histidine kinase-like ATPase, C-terminal domain"/>
    <property type="match status" value="1"/>
</dbReference>
<dbReference type="SMART" id="SM00387">
    <property type="entry name" value="HATPase_c"/>
    <property type="match status" value="1"/>
</dbReference>
<dbReference type="InterPro" id="IPR036097">
    <property type="entry name" value="HisK_dim/P_sf"/>
</dbReference>
<feature type="transmembrane region" description="Helical" evidence="4">
    <location>
        <begin position="187"/>
        <end position="204"/>
    </location>
</feature>
<dbReference type="RefSeq" id="WP_160904816.1">
    <property type="nucleotide sequence ID" value="NZ_WVHS01000001.1"/>
</dbReference>
<evidence type="ECO:0000256" key="3">
    <source>
        <dbReference type="ARBA" id="ARBA00022553"/>
    </source>
</evidence>
<reference evidence="7 8" key="1">
    <citation type="submission" date="2019-11" db="EMBL/GenBank/DDBJ databases">
        <title>Pedobacter sp. HMF7056 Genome sequencing and assembly.</title>
        <authorList>
            <person name="Kang H."/>
            <person name="Kim H."/>
            <person name="Joh K."/>
        </authorList>
    </citation>
    <scope>NUCLEOTIDE SEQUENCE [LARGE SCALE GENOMIC DNA]</scope>
    <source>
        <strain evidence="7 8">HMF7056</strain>
    </source>
</reference>
<comment type="catalytic activity">
    <reaction evidence="1">
        <text>ATP + protein L-histidine = ADP + protein N-phospho-L-histidine.</text>
        <dbReference type="EC" id="2.7.13.3"/>
    </reaction>
</comment>
<dbReference type="EMBL" id="WVHS01000001">
    <property type="protein sequence ID" value="MXV13787.1"/>
    <property type="molecule type" value="Genomic_DNA"/>
</dbReference>
<dbReference type="GO" id="GO:0000155">
    <property type="term" value="F:phosphorelay sensor kinase activity"/>
    <property type="evidence" value="ECO:0007669"/>
    <property type="project" value="InterPro"/>
</dbReference>
<evidence type="ECO:0000256" key="4">
    <source>
        <dbReference type="SAM" id="Phobius"/>
    </source>
</evidence>